<dbReference type="Gene3D" id="3.10.450.620">
    <property type="entry name" value="JHP933, nucleotidyltransferase-like core domain"/>
    <property type="match status" value="1"/>
</dbReference>
<accession>A0A076EYY8</accession>
<evidence type="ECO:0000313" key="1">
    <source>
        <dbReference type="EMBL" id="AII10462.1"/>
    </source>
</evidence>
<sequence>MNLDERDRVADQFGVAPEQVERDHLISLLLAYLSEHFANRLHFIGGTALARTHLPNGRLSEDIDLIALDPRRSTLAADLDKALPRAVQRAYGRLAWAPPLSAGTSVDAATLHTTSGLAVKIQLLASTDRTLWPTEPRTLIQRYTDAPPARLLVPTLPAFAASKTTTWCDRAAARDLWDLWALTNIGAINPDTAALFRKHGPTGKNPGDYVFTTPPSDNEWHTQLAGQTRLTITATDALHTVRTAWHHLTPHP</sequence>
<gene>
    <name evidence="1" type="ORF">EP51_39960</name>
</gene>
<geneLocation type="plasmid" evidence="1 2">
    <name>pPDG1</name>
</geneLocation>
<evidence type="ECO:0008006" key="3">
    <source>
        <dbReference type="Google" id="ProtNLM"/>
    </source>
</evidence>
<dbReference type="RefSeq" id="WP_128642557.1">
    <property type="nucleotide sequence ID" value="NZ_CP008948.1"/>
</dbReference>
<reference evidence="1 2" key="1">
    <citation type="submission" date="2014-07" db="EMBL/GenBank/DDBJ databases">
        <title>Genome Sequence of Rhodococcus opacus Strain R7, a Biodegrader of Mono- and Polycyclic Aromatic Hydrocarbons.</title>
        <authorList>
            <person name="Di Gennaro P."/>
            <person name="Zampolli J."/>
            <person name="Presti I."/>
            <person name="Cappelletti M."/>
            <person name="D'Ursi P."/>
            <person name="Orro A."/>
            <person name="Mezzelani A."/>
            <person name="Milanesi L."/>
        </authorList>
    </citation>
    <scope>NUCLEOTIDE SEQUENCE [LARGE SCALE GENOMIC DNA]</scope>
    <source>
        <strain evidence="1 2">R7</strain>
        <plasmid evidence="1">pPDG1</plasmid>
    </source>
</reference>
<dbReference type="InterPro" id="IPR014942">
    <property type="entry name" value="AbiEii"/>
</dbReference>
<organism evidence="1 2">
    <name type="scientific">Rhodococcus opacus</name>
    <name type="common">Nocardia opaca</name>
    <dbReference type="NCBI Taxonomy" id="37919"/>
    <lineage>
        <taxon>Bacteria</taxon>
        <taxon>Bacillati</taxon>
        <taxon>Actinomycetota</taxon>
        <taxon>Actinomycetes</taxon>
        <taxon>Mycobacteriales</taxon>
        <taxon>Nocardiaceae</taxon>
        <taxon>Rhodococcus</taxon>
    </lineage>
</organism>
<dbReference type="Proteomes" id="UP000028488">
    <property type="component" value="Plasmid pPDG1"/>
</dbReference>
<dbReference type="EMBL" id="CP008948">
    <property type="protein sequence ID" value="AII10462.1"/>
    <property type="molecule type" value="Genomic_DNA"/>
</dbReference>
<name>A0A076EYY8_RHOOP</name>
<protein>
    <recommendedName>
        <fullName evidence="3">Nucleotidyltransferase AbiEii toxin of type IV toxin-antitoxin system</fullName>
    </recommendedName>
</protein>
<evidence type="ECO:0000313" key="2">
    <source>
        <dbReference type="Proteomes" id="UP000028488"/>
    </source>
</evidence>
<proteinExistence type="predicted"/>
<dbReference type="AlphaFoldDB" id="A0A076EYY8"/>
<keyword evidence="1" id="KW-0614">Plasmid</keyword>
<dbReference type="Pfam" id="PF08843">
    <property type="entry name" value="AbiEii"/>
    <property type="match status" value="1"/>
</dbReference>